<evidence type="ECO:0000313" key="3">
    <source>
        <dbReference type="Proteomes" id="UP000007703"/>
    </source>
</evidence>
<protein>
    <submittedName>
        <fullName evidence="2">Uncharacterized protein</fullName>
    </submittedName>
</protein>
<dbReference type="Proteomes" id="UP000007703">
    <property type="component" value="Unassembled WGS sequence"/>
</dbReference>
<dbReference type="AlphaFoldDB" id="C4Y312"/>
<dbReference type="InParanoid" id="C4Y312"/>
<proteinExistence type="predicted"/>
<organism evidence="2 3">
    <name type="scientific">Clavispora lusitaniae (strain ATCC 42720)</name>
    <name type="common">Yeast</name>
    <name type="synonym">Candida lusitaniae</name>
    <dbReference type="NCBI Taxonomy" id="306902"/>
    <lineage>
        <taxon>Eukaryota</taxon>
        <taxon>Fungi</taxon>
        <taxon>Dikarya</taxon>
        <taxon>Ascomycota</taxon>
        <taxon>Saccharomycotina</taxon>
        <taxon>Pichiomycetes</taxon>
        <taxon>Metschnikowiaceae</taxon>
        <taxon>Clavispora</taxon>
    </lineage>
</organism>
<dbReference type="VEuPathDB" id="FungiDB:CLUG_02925"/>
<reference evidence="2 3" key="1">
    <citation type="journal article" date="2009" name="Nature">
        <title>Evolution of pathogenicity and sexual reproduction in eight Candida genomes.</title>
        <authorList>
            <person name="Butler G."/>
            <person name="Rasmussen M.D."/>
            <person name="Lin M.F."/>
            <person name="Santos M.A."/>
            <person name="Sakthikumar S."/>
            <person name="Munro C.A."/>
            <person name="Rheinbay E."/>
            <person name="Grabherr M."/>
            <person name="Forche A."/>
            <person name="Reedy J.L."/>
            <person name="Agrafioti I."/>
            <person name="Arnaud M.B."/>
            <person name="Bates S."/>
            <person name="Brown A.J."/>
            <person name="Brunke S."/>
            <person name="Costanzo M.C."/>
            <person name="Fitzpatrick D.A."/>
            <person name="de Groot P.W."/>
            <person name="Harris D."/>
            <person name="Hoyer L.L."/>
            <person name="Hube B."/>
            <person name="Klis F.M."/>
            <person name="Kodira C."/>
            <person name="Lennard N."/>
            <person name="Logue M.E."/>
            <person name="Martin R."/>
            <person name="Neiman A.M."/>
            <person name="Nikolaou E."/>
            <person name="Quail M.A."/>
            <person name="Quinn J."/>
            <person name="Santos M.C."/>
            <person name="Schmitzberger F.F."/>
            <person name="Sherlock G."/>
            <person name="Shah P."/>
            <person name="Silverstein K.A."/>
            <person name="Skrzypek M.S."/>
            <person name="Soll D."/>
            <person name="Staggs R."/>
            <person name="Stansfield I."/>
            <person name="Stumpf M.P."/>
            <person name="Sudbery P.E."/>
            <person name="Srikantha T."/>
            <person name="Zeng Q."/>
            <person name="Berman J."/>
            <person name="Berriman M."/>
            <person name="Heitman J."/>
            <person name="Gow N.A."/>
            <person name="Lorenz M.C."/>
            <person name="Birren B.W."/>
            <person name="Kellis M."/>
            <person name="Cuomo C.A."/>
        </authorList>
    </citation>
    <scope>NUCLEOTIDE SEQUENCE [LARGE SCALE GENOMIC DNA]</scope>
    <source>
        <strain evidence="2 3">ATCC 42720</strain>
    </source>
</reference>
<evidence type="ECO:0000256" key="1">
    <source>
        <dbReference type="SAM" id="MobiDB-lite"/>
    </source>
</evidence>
<dbReference type="HOGENOM" id="CLU_1722173_0_0_1"/>
<accession>C4Y312</accession>
<evidence type="ECO:0000313" key="2">
    <source>
        <dbReference type="EMBL" id="EEQ38798.1"/>
    </source>
</evidence>
<feature type="region of interest" description="Disordered" evidence="1">
    <location>
        <begin position="33"/>
        <end position="59"/>
    </location>
</feature>
<name>C4Y312_CLAL4</name>
<dbReference type="KEGG" id="clu:CLUG_02925"/>
<sequence>MLIGKFQAGHWRRKMAWAAGPEWTLFHSKRLASSPRLSPTSSCKERSLQSRSSPRPREKPWLILARTLSGLLSSKTPRLQKATRSSSSMSKLWSMESWAPDRCARPKLQTHTHSREKNRASCMLHALLSTASATAKWKMFRKHFRLRICVRW</sequence>
<gene>
    <name evidence="2" type="ORF">CLUG_02925</name>
</gene>
<dbReference type="EMBL" id="CH408078">
    <property type="protein sequence ID" value="EEQ38798.1"/>
    <property type="molecule type" value="Genomic_DNA"/>
</dbReference>